<feature type="chain" id="PRO_5037651148" description="Secreted protein" evidence="2">
    <location>
        <begin position="27"/>
        <end position="98"/>
    </location>
</feature>
<feature type="compositionally biased region" description="Low complexity" evidence="1">
    <location>
        <begin position="23"/>
        <end position="33"/>
    </location>
</feature>
<dbReference type="Proteomes" id="UP000598297">
    <property type="component" value="Unassembled WGS sequence"/>
</dbReference>
<protein>
    <recommendedName>
        <fullName evidence="5">Secreted protein</fullName>
    </recommendedName>
</protein>
<sequence>MRIRTTLATAAVAAAALIGAAGPAGAFDAPDNAVDTKESTNNPRSNGQTLDELTGLQSEITETAAGDDSLSRSESTDTSQSPAAGPLMGGLPVGAPLG</sequence>
<dbReference type="EMBL" id="JAAAHS010000244">
    <property type="protein sequence ID" value="NBE54722.1"/>
    <property type="molecule type" value="Genomic_DNA"/>
</dbReference>
<accession>A0A964UXN3</accession>
<dbReference type="AlphaFoldDB" id="A0A964UXN3"/>
<evidence type="ECO:0000256" key="2">
    <source>
        <dbReference type="SAM" id="SignalP"/>
    </source>
</evidence>
<feature type="compositionally biased region" description="Polar residues" evidence="1">
    <location>
        <begin position="39"/>
        <end position="61"/>
    </location>
</feature>
<reference evidence="3" key="1">
    <citation type="submission" date="2020-01" db="EMBL/GenBank/DDBJ databases">
        <title>Whole-genome analyses of novel actinobacteria.</title>
        <authorList>
            <person name="Sahin N."/>
        </authorList>
    </citation>
    <scope>NUCLEOTIDE SEQUENCE</scope>
    <source>
        <strain evidence="3">YC537</strain>
    </source>
</reference>
<organism evidence="3 4">
    <name type="scientific">Streptomyces boluensis</name>
    <dbReference type="NCBI Taxonomy" id="1775135"/>
    <lineage>
        <taxon>Bacteria</taxon>
        <taxon>Bacillati</taxon>
        <taxon>Actinomycetota</taxon>
        <taxon>Actinomycetes</taxon>
        <taxon>Kitasatosporales</taxon>
        <taxon>Streptomycetaceae</taxon>
        <taxon>Streptomyces</taxon>
    </lineage>
</organism>
<feature type="compositionally biased region" description="Gly residues" evidence="1">
    <location>
        <begin position="87"/>
        <end position="98"/>
    </location>
</feature>
<gene>
    <name evidence="3" type="ORF">GUY60_25515</name>
</gene>
<name>A0A964UXN3_9ACTN</name>
<evidence type="ECO:0000256" key="1">
    <source>
        <dbReference type="SAM" id="MobiDB-lite"/>
    </source>
</evidence>
<keyword evidence="4" id="KW-1185">Reference proteome</keyword>
<evidence type="ECO:0008006" key="5">
    <source>
        <dbReference type="Google" id="ProtNLM"/>
    </source>
</evidence>
<dbReference type="RefSeq" id="WP_161701810.1">
    <property type="nucleotide sequence ID" value="NZ_JAAAHS010000244.1"/>
</dbReference>
<keyword evidence="2" id="KW-0732">Signal</keyword>
<feature type="signal peptide" evidence="2">
    <location>
        <begin position="1"/>
        <end position="26"/>
    </location>
</feature>
<proteinExistence type="predicted"/>
<comment type="caution">
    <text evidence="3">The sequence shown here is derived from an EMBL/GenBank/DDBJ whole genome shotgun (WGS) entry which is preliminary data.</text>
</comment>
<evidence type="ECO:0000313" key="3">
    <source>
        <dbReference type="EMBL" id="NBE54722.1"/>
    </source>
</evidence>
<evidence type="ECO:0000313" key="4">
    <source>
        <dbReference type="Proteomes" id="UP000598297"/>
    </source>
</evidence>
<feature type="region of interest" description="Disordered" evidence="1">
    <location>
        <begin position="23"/>
        <end position="98"/>
    </location>
</feature>